<dbReference type="Proteomes" id="UP001054892">
    <property type="component" value="Unassembled WGS sequence"/>
</dbReference>
<dbReference type="InterPro" id="IPR036926">
    <property type="entry name" value="Thymidate_synth/dCMP_Mease_sf"/>
</dbReference>
<proteinExistence type="predicted"/>
<dbReference type="PANTHER" id="PTHR11548">
    <property type="entry name" value="THYMIDYLATE SYNTHASE 1"/>
    <property type="match status" value="1"/>
</dbReference>
<evidence type="ECO:0000313" key="7">
    <source>
        <dbReference type="Proteomes" id="UP001054892"/>
    </source>
</evidence>
<dbReference type="SUPFAM" id="SSF55831">
    <property type="entry name" value="Thymidylate synthase/dCMP hydroxymethylase"/>
    <property type="match status" value="1"/>
</dbReference>
<evidence type="ECO:0000256" key="1">
    <source>
        <dbReference type="ARBA" id="ARBA00022603"/>
    </source>
</evidence>
<dbReference type="InterPro" id="IPR023451">
    <property type="entry name" value="Thymidate_synth/dCMP_Mease_dom"/>
</dbReference>
<protein>
    <submittedName>
        <fullName evidence="4">Thymidylate synthase</fullName>
    </submittedName>
</protein>
<feature type="domain" description="Thymidylate synthase/dCMP hydroxymethylase" evidence="3">
    <location>
        <begin position="61"/>
        <end position="224"/>
    </location>
</feature>
<evidence type="ECO:0000259" key="3">
    <source>
        <dbReference type="Pfam" id="PF00303"/>
    </source>
</evidence>
<keyword evidence="1" id="KW-0489">Methyltransferase</keyword>
<dbReference type="AlphaFoldDB" id="A0A6J4EBG7"/>
<dbReference type="KEGG" id="ptw:TUM18999_51710"/>
<keyword evidence="2" id="KW-0808">Transferase</keyword>
<dbReference type="GO" id="GO:0006231">
    <property type="term" value="P:dTMP biosynthetic process"/>
    <property type="evidence" value="ECO:0007669"/>
    <property type="project" value="TreeGrafter"/>
</dbReference>
<dbReference type="RefSeq" id="WP_173172523.1">
    <property type="nucleotide sequence ID" value="NZ_AP023189.1"/>
</dbReference>
<dbReference type="Gene3D" id="3.30.572.10">
    <property type="entry name" value="Thymidylate synthase/dCMP hydroxymethylase domain"/>
    <property type="match status" value="1"/>
</dbReference>
<keyword evidence="7" id="KW-1185">Reference proteome</keyword>
<dbReference type="GO" id="GO:0032259">
    <property type="term" value="P:methylation"/>
    <property type="evidence" value="ECO:0007669"/>
    <property type="project" value="UniProtKB-KW"/>
</dbReference>
<evidence type="ECO:0000313" key="6">
    <source>
        <dbReference type="Proteomes" id="UP000509383"/>
    </source>
</evidence>
<accession>A0A6J4EBG7</accession>
<gene>
    <name evidence="4" type="ORF">TUM18999_51710</name>
    <name evidence="5" type="ORF">TUM20286_00360</name>
</gene>
<dbReference type="PANTHER" id="PTHR11548:SF9">
    <property type="entry name" value="THYMIDYLATE SYNTHASE"/>
    <property type="match status" value="1"/>
</dbReference>
<evidence type="ECO:0000313" key="5">
    <source>
        <dbReference type="EMBL" id="GJN50284.1"/>
    </source>
</evidence>
<name>A0A6J4EBG7_9PSED</name>
<dbReference type="Proteomes" id="UP000509383">
    <property type="component" value="Chromosome"/>
</dbReference>
<evidence type="ECO:0000256" key="2">
    <source>
        <dbReference type="ARBA" id="ARBA00022679"/>
    </source>
</evidence>
<dbReference type="GO" id="GO:0004799">
    <property type="term" value="F:thymidylate synthase activity"/>
    <property type="evidence" value="ECO:0007669"/>
    <property type="project" value="TreeGrafter"/>
</dbReference>
<organism evidence="4 6">
    <name type="scientific">Pseudomonas tohonis</name>
    <dbReference type="NCBI Taxonomy" id="2725477"/>
    <lineage>
        <taxon>Bacteria</taxon>
        <taxon>Pseudomonadati</taxon>
        <taxon>Pseudomonadota</taxon>
        <taxon>Gammaproteobacteria</taxon>
        <taxon>Pseudomonadales</taxon>
        <taxon>Pseudomonadaceae</taxon>
        <taxon>Pseudomonas</taxon>
    </lineage>
</organism>
<reference evidence="4 6" key="1">
    <citation type="submission" date="2020-05" db="EMBL/GenBank/DDBJ databases">
        <title>Characterization of novel class B3 metallo-beta-lactamase from novel Pseudomonas species.</title>
        <authorList>
            <person name="Yamada K."/>
            <person name="Aoki K."/>
            <person name="Ishii Y."/>
        </authorList>
    </citation>
    <scope>NUCLEOTIDE SEQUENCE [LARGE SCALE GENOMIC DNA]</scope>
    <source>
        <strain evidence="4 6">TUM18999</strain>
        <strain evidence="5 7">TUM20286</strain>
    </source>
</reference>
<dbReference type="CDD" id="cd00351">
    <property type="entry name" value="TS_Pyrimidine_HMase"/>
    <property type="match status" value="1"/>
</dbReference>
<sequence length="345" mass="39760">MYVKEETLDDLLNNIYTKLLKKKEKITATKGSFKEITGALLHIKRPRARLSRAEGKGKLFSCLGELAWYLSGSKDLKFITHYIPLYKKSSDDRKTVYGGYGPRLMGAGKNNQLKTIIKILSEKNTSRQAVVQLFDAKDILKPRKDIPCTCTLQFLVRKERLHMFTSMRSNDVYLGLPHDVFAFTMIQELLARSLGCEIGEYKHYVSSLHLYEKNFEEAKSYINSGFQQTIEMPEMPKGDPWSSIEALLDAEQRIRAGEDIDAESLSLDHYWLDLIRILQFFRYTKHEDESSKIEPILHAMKSNVYTAYLEKRMLEKSPTTIIAPAQLEILLSPKAENEVYNSRIN</sequence>
<dbReference type="InterPro" id="IPR045097">
    <property type="entry name" value="Thymidate_synth/dCMP_Mease"/>
</dbReference>
<evidence type="ECO:0000313" key="4">
    <source>
        <dbReference type="EMBL" id="BCG26980.1"/>
    </source>
</evidence>
<dbReference type="EMBL" id="AP023189">
    <property type="protein sequence ID" value="BCG26980.1"/>
    <property type="molecule type" value="Genomic_DNA"/>
</dbReference>
<dbReference type="Pfam" id="PF00303">
    <property type="entry name" value="Thymidylat_synt"/>
    <property type="match status" value="1"/>
</dbReference>
<dbReference type="GO" id="GO:0005829">
    <property type="term" value="C:cytosol"/>
    <property type="evidence" value="ECO:0007669"/>
    <property type="project" value="TreeGrafter"/>
</dbReference>
<dbReference type="EMBL" id="BQKM01000001">
    <property type="protein sequence ID" value="GJN50284.1"/>
    <property type="molecule type" value="Genomic_DNA"/>
</dbReference>